<dbReference type="InterPro" id="IPR036872">
    <property type="entry name" value="CH_dom_sf"/>
</dbReference>
<dbReference type="Gene3D" id="1.20.5.1430">
    <property type="match status" value="1"/>
</dbReference>
<evidence type="ECO:0000256" key="3">
    <source>
        <dbReference type="ARBA" id="ARBA00022490"/>
    </source>
</evidence>
<reference evidence="13 14" key="1">
    <citation type="submission" date="2016-09" db="EMBL/GenBank/DDBJ databases">
        <title>Extensive genetic diversity and differential bi-allelic expression allows diatom success in the polar Southern Ocean.</title>
        <authorList>
            <consortium name="DOE Joint Genome Institute"/>
            <person name="Mock T."/>
            <person name="Otillar R.P."/>
            <person name="Strauss J."/>
            <person name="Dupont C."/>
            <person name="Frickenhaus S."/>
            <person name="Maumus F."/>
            <person name="Mcmullan M."/>
            <person name="Sanges R."/>
            <person name="Schmutz J."/>
            <person name="Toseland A."/>
            <person name="Valas R."/>
            <person name="Veluchamy A."/>
            <person name="Ward B.J."/>
            <person name="Allen A."/>
            <person name="Barry K."/>
            <person name="Falciatore A."/>
            <person name="Ferrante M."/>
            <person name="Fortunato A.E."/>
            <person name="Gloeckner G."/>
            <person name="Gruber A."/>
            <person name="Hipkin R."/>
            <person name="Janech M."/>
            <person name="Kroth P."/>
            <person name="Leese F."/>
            <person name="Lindquist E."/>
            <person name="Lyon B.R."/>
            <person name="Martin J."/>
            <person name="Mayer C."/>
            <person name="Parker M."/>
            <person name="Quesneville H."/>
            <person name="Raymond J."/>
            <person name="Uhlig C."/>
            <person name="Valentin K.U."/>
            <person name="Worden A.Z."/>
            <person name="Armbrust E.V."/>
            <person name="Bowler C."/>
            <person name="Green B."/>
            <person name="Moulton V."/>
            <person name="Van Oosterhout C."/>
            <person name="Grigoriev I."/>
        </authorList>
    </citation>
    <scope>NUCLEOTIDE SEQUENCE [LARGE SCALE GENOMIC DNA]</scope>
    <source>
        <strain evidence="13 14">CCMP1102</strain>
    </source>
</reference>
<dbReference type="FunFam" id="1.10.418.10:FF:000028">
    <property type="entry name" value="RP/EB family microtubule-associated protein"/>
    <property type="match status" value="1"/>
</dbReference>
<evidence type="ECO:0008006" key="15">
    <source>
        <dbReference type="Google" id="ProtNLM"/>
    </source>
</evidence>
<sequence length="320" mass="35948">MTRNADNAVGMMDDAYFVGKSTLLTFFNELLDLNLTKIEQTATGAVACQLTDYIFPGSIPLSRINWEARSDYEYVSNYKLLQAAFTKHSVKRYVDVGKLIRAKYQDNLEFCQWMKAFYDQSGSRREGYDGRAIRAKGKGGKKYDSVVIKGATKPRVSTRRPQQQRPAPLKASENNARPVNRSTNVEAEKLKKLNTEMESRISELETTVGDIEKERDFYFGKLRSIELFLQVKQDKQFEGDDMEDVTGNIFKVLYATVDNDYQVDDEGNIVPTSAEGSHNKGDISADLSDALGSEGDSNEQIDDSFSNEILAAEQDVSIGQ</sequence>
<comment type="subcellular location">
    <subcellularLocation>
        <location evidence="1">Cytoplasm</location>
        <location evidence="1">Cytoskeleton</location>
    </subcellularLocation>
</comment>
<proteinExistence type="inferred from homology"/>
<evidence type="ECO:0000256" key="10">
    <source>
        <dbReference type="SAM" id="MobiDB-lite"/>
    </source>
</evidence>
<evidence type="ECO:0000256" key="4">
    <source>
        <dbReference type="ARBA" id="ARBA00022618"/>
    </source>
</evidence>
<keyword evidence="3" id="KW-0963">Cytoplasm</keyword>
<dbReference type="OrthoDB" id="2119228at2759"/>
<evidence type="ECO:0000256" key="9">
    <source>
        <dbReference type="PROSITE-ProRule" id="PRU00576"/>
    </source>
</evidence>
<dbReference type="AlphaFoldDB" id="A0A1E7FR50"/>
<keyword evidence="6" id="KW-0498">Mitosis</keyword>
<evidence type="ECO:0000256" key="7">
    <source>
        <dbReference type="ARBA" id="ARBA00023212"/>
    </source>
</evidence>
<keyword evidence="4" id="KW-0132">Cell division</keyword>
<dbReference type="Gene3D" id="1.10.418.10">
    <property type="entry name" value="Calponin-like domain"/>
    <property type="match status" value="1"/>
</dbReference>
<dbReference type="PROSITE" id="PS51230">
    <property type="entry name" value="EB1_C"/>
    <property type="match status" value="1"/>
</dbReference>
<accession>A0A1E7FR50</accession>
<dbReference type="InterPro" id="IPR027328">
    <property type="entry name" value="MAPRE"/>
</dbReference>
<evidence type="ECO:0000259" key="12">
    <source>
        <dbReference type="PROSITE" id="PS51230"/>
    </source>
</evidence>
<dbReference type="GO" id="GO:0008017">
    <property type="term" value="F:microtubule binding"/>
    <property type="evidence" value="ECO:0007669"/>
    <property type="project" value="InterPro"/>
</dbReference>
<comment type="similarity">
    <text evidence="2">Belongs to the MAPRE family.</text>
</comment>
<dbReference type="InterPro" id="IPR036133">
    <property type="entry name" value="EB1_C_sf"/>
</dbReference>
<keyword evidence="14" id="KW-1185">Reference proteome</keyword>
<dbReference type="GO" id="GO:0005874">
    <property type="term" value="C:microtubule"/>
    <property type="evidence" value="ECO:0007669"/>
    <property type="project" value="UniProtKB-KW"/>
</dbReference>
<dbReference type="InterPro" id="IPR001715">
    <property type="entry name" value="CH_dom"/>
</dbReference>
<feature type="region of interest" description="Disordered" evidence="10">
    <location>
        <begin position="151"/>
        <end position="183"/>
    </location>
</feature>
<dbReference type="EMBL" id="KV784354">
    <property type="protein sequence ID" value="OEU20585.1"/>
    <property type="molecule type" value="Genomic_DNA"/>
</dbReference>
<dbReference type="Proteomes" id="UP000095751">
    <property type="component" value="Unassembled WGS sequence"/>
</dbReference>
<evidence type="ECO:0000256" key="6">
    <source>
        <dbReference type="ARBA" id="ARBA00022776"/>
    </source>
</evidence>
<keyword evidence="8" id="KW-0131">Cell cycle</keyword>
<evidence type="ECO:0000256" key="1">
    <source>
        <dbReference type="ARBA" id="ARBA00004245"/>
    </source>
</evidence>
<dbReference type="PANTHER" id="PTHR10623">
    <property type="entry name" value="MICROTUBULE-ASSOCIATED PROTEIN RP/EB FAMILY MEMBER"/>
    <property type="match status" value="1"/>
</dbReference>
<dbReference type="InterPro" id="IPR004953">
    <property type="entry name" value="EB1_C"/>
</dbReference>
<evidence type="ECO:0000259" key="11">
    <source>
        <dbReference type="PROSITE" id="PS50021"/>
    </source>
</evidence>
<dbReference type="GO" id="GO:0051301">
    <property type="term" value="P:cell division"/>
    <property type="evidence" value="ECO:0007669"/>
    <property type="project" value="UniProtKB-KW"/>
</dbReference>
<keyword evidence="7" id="KW-0206">Cytoskeleton</keyword>
<gene>
    <name evidence="13" type="ORF">FRACYDRAFT_259593</name>
</gene>
<evidence type="ECO:0000256" key="5">
    <source>
        <dbReference type="ARBA" id="ARBA00022701"/>
    </source>
</evidence>
<dbReference type="Pfam" id="PF03271">
    <property type="entry name" value="EB1"/>
    <property type="match status" value="1"/>
</dbReference>
<feature type="compositionally biased region" description="Polar residues" evidence="10">
    <location>
        <begin position="172"/>
        <end position="183"/>
    </location>
</feature>
<organism evidence="13 14">
    <name type="scientific">Fragilariopsis cylindrus CCMP1102</name>
    <dbReference type="NCBI Taxonomy" id="635003"/>
    <lineage>
        <taxon>Eukaryota</taxon>
        <taxon>Sar</taxon>
        <taxon>Stramenopiles</taxon>
        <taxon>Ochrophyta</taxon>
        <taxon>Bacillariophyta</taxon>
        <taxon>Bacillariophyceae</taxon>
        <taxon>Bacillariophycidae</taxon>
        <taxon>Bacillariales</taxon>
        <taxon>Bacillariaceae</taxon>
        <taxon>Fragilariopsis</taxon>
    </lineage>
</organism>
<evidence type="ECO:0000313" key="13">
    <source>
        <dbReference type="EMBL" id="OEU20585.1"/>
    </source>
</evidence>
<evidence type="ECO:0000313" key="14">
    <source>
        <dbReference type="Proteomes" id="UP000095751"/>
    </source>
</evidence>
<evidence type="ECO:0000256" key="8">
    <source>
        <dbReference type="ARBA" id="ARBA00023306"/>
    </source>
</evidence>
<dbReference type="InParanoid" id="A0A1E7FR50"/>
<protein>
    <recommendedName>
        <fullName evidence="15">EB1 C-terminal domain-containing protein</fullName>
    </recommendedName>
</protein>
<feature type="domain" description="Calponin-homology (CH)" evidence="11">
    <location>
        <begin position="17"/>
        <end position="119"/>
    </location>
</feature>
<keyword evidence="5 9" id="KW-0493">Microtubule</keyword>
<evidence type="ECO:0000256" key="2">
    <source>
        <dbReference type="ARBA" id="ARBA00010729"/>
    </source>
</evidence>
<feature type="domain" description="EB1 C-terminal" evidence="12">
    <location>
        <begin position="186"/>
        <end position="262"/>
    </location>
</feature>
<dbReference type="KEGG" id="fcy:FRACYDRAFT_259593"/>
<dbReference type="PROSITE" id="PS50021">
    <property type="entry name" value="CH"/>
    <property type="match status" value="1"/>
</dbReference>
<dbReference type="SUPFAM" id="SSF47576">
    <property type="entry name" value="Calponin-homology domain, CH-domain"/>
    <property type="match status" value="1"/>
</dbReference>
<dbReference type="SUPFAM" id="SSF140612">
    <property type="entry name" value="EB1 dimerisation domain-like"/>
    <property type="match status" value="1"/>
</dbReference>
<feature type="region of interest" description="Disordered" evidence="10">
    <location>
        <begin position="266"/>
        <end position="306"/>
    </location>
</feature>
<name>A0A1E7FR50_9STRA</name>